<dbReference type="GO" id="GO:0005634">
    <property type="term" value="C:nucleus"/>
    <property type="evidence" value="ECO:0007669"/>
    <property type="project" value="TreeGrafter"/>
</dbReference>
<gene>
    <name evidence="2" type="ORF">TWF718_011041</name>
</gene>
<dbReference type="AlphaFoldDB" id="A0AAN8MKV9"/>
<protein>
    <recommendedName>
        <fullName evidence="1">Gfd2/YDR514C-like C-terminal domain-containing protein</fullName>
    </recommendedName>
</protein>
<dbReference type="PANTHER" id="PTHR28083:SF1">
    <property type="entry name" value="GOOD FOR FULL DBP5 ACTIVITY PROTEIN 2"/>
    <property type="match status" value="1"/>
</dbReference>
<dbReference type="Pfam" id="PF21762">
    <property type="entry name" value="DEDDh_C"/>
    <property type="match status" value="1"/>
</dbReference>
<dbReference type="Gene3D" id="3.30.420.10">
    <property type="entry name" value="Ribonuclease H-like superfamily/Ribonuclease H"/>
    <property type="match status" value="1"/>
</dbReference>
<organism evidence="2 3">
    <name type="scientific">Orbilia javanica</name>
    <dbReference type="NCBI Taxonomy" id="47235"/>
    <lineage>
        <taxon>Eukaryota</taxon>
        <taxon>Fungi</taxon>
        <taxon>Dikarya</taxon>
        <taxon>Ascomycota</taxon>
        <taxon>Pezizomycotina</taxon>
        <taxon>Orbiliomycetes</taxon>
        <taxon>Orbiliales</taxon>
        <taxon>Orbiliaceae</taxon>
        <taxon>Orbilia</taxon>
    </lineage>
</organism>
<dbReference type="SUPFAM" id="SSF53098">
    <property type="entry name" value="Ribonuclease H-like"/>
    <property type="match status" value="1"/>
</dbReference>
<dbReference type="Proteomes" id="UP001313282">
    <property type="component" value="Unassembled WGS sequence"/>
</dbReference>
<proteinExistence type="predicted"/>
<sequence>MDLFNANGARNCLPALQKLLGLTCSSHSDLQDFVFIAIDLENSAGITRGGSLKNANSQIGFAVLDMKNFLASPKKDISTFNITIGDLKYSKRVSGRFLFGEPFNLTTKRAISRKINDLVPKSRKIILVGHDITSDLRALASFNPEFKNYRVFDTQQIAHSVLSLDQQPKQNHTLRYLLTYFECPFNKLHCAGNDANFTLRLLLLLAIYPLRIASAQSVRSEAVLDDKSVFPYQKKVFTKLQEISRSPLPVKPQLHEIELARKKRRQERKRQARFQDAETIERVRAERARKKEMAAKYAPVKACR</sequence>
<dbReference type="GO" id="GO:0003676">
    <property type="term" value="F:nucleic acid binding"/>
    <property type="evidence" value="ECO:0007669"/>
    <property type="project" value="InterPro"/>
</dbReference>
<dbReference type="InterPro" id="IPR040151">
    <property type="entry name" value="Gfd2/YDR514C-like"/>
</dbReference>
<dbReference type="EMBL" id="JAVHNR010000009">
    <property type="protein sequence ID" value="KAK6333219.1"/>
    <property type="molecule type" value="Genomic_DNA"/>
</dbReference>
<dbReference type="InterPro" id="IPR012337">
    <property type="entry name" value="RNaseH-like_sf"/>
</dbReference>
<accession>A0AAN8MKV9</accession>
<evidence type="ECO:0000313" key="2">
    <source>
        <dbReference type="EMBL" id="KAK6333219.1"/>
    </source>
</evidence>
<reference evidence="2 3" key="1">
    <citation type="submission" date="2019-10" db="EMBL/GenBank/DDBJ databases">
        <authorList>
            <person name="Palmer J.M."/>
        </authorList>
    </citation>
    <scope>NUCLEOTIDE SEQUENCE [LARGE SCALE GENOMIC DNA]</scope>
    <source>
        <strain evidence="2 3">TWF718</strain>
    </source>
</reference>
<evidence type="ECO:0000313" key="3">
    <source>
        <dbReference type="Proteomes" id="UP001313282"/>
    </source>
</evidence>
<evidence type="ECO:0000259" key="1">
    <source>
        <dbReference type="Pfam" id="PF21762"/>
    </source>
</evidence>
<name>A0AAN8MKV9_9PEZI</name>
<keyword evidence="3" id="KW-1185">Reference proteome</keyword>
<dbReference type="PANTHER" id="PTHR28083">
    <property type="entry name" value="GOOD FOR FULL DBP5 ACTIVITY PROTEIN 2"/>
    <property type="match status" value="1"/>
</dbReference>
<dbReference type="InterPro" id="IPR036397">
    <property type="entry name" value="RNaseH_sf"/>
</dbReference>
<feature type="domain" description="Gfd2/YDR514C-like C-terminal" evidence="1">
    <location>
        <begin position="110"/>
        <end position="203"/>
    </location>
</feature>
<comment type="caution">
    <text evidence="2">The sequence shown here is derived from an EMBL/GenBank/DDBJ whole genome shotgun (WGS) entry which is preliminary data.</text>
</comment>
<dbReference type="InterPro" id="IPR048519">
    <property type="entry name" value="Gfd2/YDR514C-like_C"/>
</dbReference>